<sequence length="233" mass="25128">MTSGVSAQPLSRSQWATARWLVLAPHADDETIGAGALIATAARRGRLAGVAFVTDGAGSHPHADGRSRAMLVALRRREAERAMRRLAPAAPAVTFLDWPDAAPPAEGEPAFERALSRLSAHCRRERVDAVAVTALHEPHCDHEAACRLAYALQKRAFLPLAVFEYLVWADGPPDGSYRALRTGVAPTGPRRLALAAHRSQTTPLEGEGFRLPTRHFKSPPFDLLYVRSAAHGG</sequence>
<name>A0A9E6REH3_9HYPH</name>
<organism evidence="1 2">
    <name type="scientific">Chenggangzhangella methanolivorans</name>
    <dbReference type="NCBI Taxonomy" id="1437009"/>
    <lineage>
        <taxon>Bacteria</taxon>
        <taxon>Pseudomonadati</taxon>
        <taxon>Pseudomonadota</taxon>
        <taxon>Alphaproteobacteria</taxon>
        <taxon>Hyphomicrobiales</taxon>
        <taxon>Methylopilaceae</taxon>
        <taxon>Chenggangzhangella</taxon>
    </lineage>
</organism>
<dbReference type="AlphaFoldDB" id="A0A9E6REH3"/>
<dbReference type="RefSeq" id="WP_261405362.1">
    <property type="nucleotide sequence ID" value="NZ_CP081869.1"/>
</dbReference>
<protein>
    <submittedName>
        <fullName evidence="1">PIG-L family deacetylase</fullName>
    </submittedName>
</protein>
<proteinExistence type="predicted"/>
<dbReference type="GO" id="GO:0016811">
    <property type="term" value="F:hydrolase activity, acting on carbon-nitrogen (but not peptide) bonds, in linear amides"/>
    <property type="evidence" value="ECO:0007669"/>
    <property type="project" value="TreeGrafter"/>
</dbReference>
<keyword evidence="2" id="KW-1185">Reference proteome</keyword>
<dbReference type="EMBL" id="CP081869">
    <property type="protein sequence ID" value="QZO01989.1"/>
    <property type="molecule type" value="Genomic_DNA"/>
</dbReference>
<dbReference type="InterPro" id="IPR003737">
    <property type="entry name" value="GlcNAc_PI_deacetylase-related"/>
</dbReference>
<dbReference type="PANTHER" id="PTHR12993">
    <property type="entry name" value="N-ACETYLGLUCOSAMINYL-PHOSPHATIDYLINOSITOL DE-N-ACETYLASE-RELATED"/>
    <property type="match status" value="1"/>
</dbReference>
<accession>A0A9E6REH3</accession>
<evidence type="ECO:0000313" key="2">
    <source>
        <dbReference type="Proteomes" id="UP000825701"/>
    </source>
</evidence>
<dbReference type="InterPro" id="IPR024078">
    <property type="entry name" value="LmbE-like_dom_sf"/>
</dbReference>
<dbReference type="Proteomes" id="UP000825701">
    <property type="component" value="Chromosome"/>
</dbReference>
<dbReference type="Pfam" id="PF02585">
    <property type="entry name" value="PIG-L"/>
    <property type="match status" value="1"/>
</dbReference>
<reference evidence="1" key="1">
    <citation type="submission" date="2021-08" db="EMBL/GenBank/DDBJ databases">
        <authorList>
            <person name="Zhang H."/>
            <person name="Xu M."/>
            <person name="Yu Z."/>
            <person name="Yang L."/>
            <person name="Cai Y."/>
        </authorList>
    </citation>
    <scope>NUCLEOTIDE SEQUENCE</scope>
    <source>
        <strain evidence="1">CHL1</strain>
    </source>
</reference>
<dbReference type="PANTHER" id="PTHR12993:SF29">
    <property type="entry name" value="BLR3841 PROTEIN"/>
    <property type="match status" value="1"/>
</dbReference>
<gene>
    <name evidence="1" type="ORF">K6K41_12210</name>
</gene>
<evidence type="ECO:0000313" key="1">
    <source>
        <dbReference type="EMBL" id="QZO01989.1"/>
    </source>
</evidence>
<dbReference type="KEGG" id="cmet:K6K41_12210"/>
<dbReference type="Gene3D" id="3.40.50.10320">
    <property type="entry name" value="LmbE-like"/>
    <property type="match status" value="1"/>
</dbReference>
<dbReference type="SUPFAM" id="SSF102588">
    <property type="entry name" value="LmbE-like"/>
    <property type="match status" value="1"/>
</dbReference>